<evidence type="ECO:0000256" key="2">
    <source>
        <dbReference type="ARBA" id="ARBA00022729"/>
    </source>
</evidence>
<dbReference type="Gene3D" id="2.30.30.760">
    <property type="match status" value="1"/>
</dbReference>
<reference evidence="6 7" key="1">
    <citation type="submission" date="2018-07" db="EMBL/GenBank/DDBJ databases">
        <authorList>
            <person name="Zhang Y."/>
            <person name="Wang L."/>
            <person name="Ma S."/>
        </authorList>
    </citation>
    <scope>NUCLEOTIDE SEQUENCE [LARGE SCALE GENOMIC DNA]</scope>
    <source>
        <strain evidence="6 7">4-2</strain>
    </source>
</reference>
<dbReference type="PANTHER" id="PTHR36307:SF1">
    <property type="entry name" value="FLAGELLA BASAL BODY P-RING FORMATION PROTEIN FLGA"/>
    <property type="match status" value="1"/>
</dbReference>
<dbReference type="InterPro" id="IPR013974">
    <property type="entry name" value="SAF"/>
</dbReference>
<sequence length="138" mass="14513">MRALTLILALSIPLPALAGGLIAARILPAGTVIAADDLDMAEGGAKGVIDPARVIGLETRITIHEGRPIQTSLLRRPTLVGRNQIVRMSFQRGTLHIVTDGRALDEGGAGDLIRVMNLTSRNTVTARIAPDGSLHAAR</sequence>
<evidence type="ECO:0000256" key="3">
    <source>
        <dbReference type="ARBA" id="ARBA00022764"/>
    </source>
</evidence>
<keyword evidence="6" id="KW-0966">Cell projection</keyword>
<keyword evidence="7" id="KW-1185">Reference proteome</keyword>
<dbReference type="EMBL" id="QOKZ01000007">
    <property type="protein sequence ID" value="RMC33285.1"/>
    <property type="molecule type" value="Genomic_DNA"/>
</dbReference>
<evidence type="ECO:0000259" key="5">
    <source>
        <dbReference type="SMART" id="SM00858"/>
    </source>
</evidence>
<keyword evidence="2 4" id="KW-0732">Signal</keyword>
<dbReference type="Pfam" id="PF13144">
    <property type="entry name" value="ChapFlgA"/>
    <property type="match status" value="1"/>
</dbReference>
<dbReference type="GO" id="GO:0044780">
    <property type="term" value="P:bacterial-type flagellum assembly"/>
    <property type="evidence" value="ECO:0007669"/>
    <property type="project" value="InterPro"/>
</dbReference>
<dbReference type="PANTHER" id="PTHR36307">
    <property type="entry name" value="FLAGELLA BASAL BODY P-RING FORMATION PROTEIN FLGA"/>
    <property type="match status" value="1"/>
</dbReference>
<dbReference type="NCBIfam" id="TIGR03170">
    <property type="entry name" value="flgA_cterm"/>
    <property type="match status" value="1"/>
</dbReference>
<dbReference type="RefSeq" id="WP_122113596.1">
    <property type="nucleotide sequence ID" value="NZ_QOKZ01000007.1"/>
</dbReference>
<dbReference type="SUPFAM" id="SSF51269">
    <property type="entry name" value="AFP III-like domain"/>
    <property type="match status" value="1"/>
</dbReference>
<feature type="domain" description="SAF" evidence="5">
    <location>
        <begin position="18"/>
        <end position="75"/>
    </location>
</feature>
<comment type="caution">
    <text evidence="6">The sequence shown here is derived from an EMBL/GenBank/DDBJ whole genome shotgun (WGS) entry which is preliminary data.</text>
</comment>
<comment type="function">
    <text evidence="4">Involved in the assembly process of the P-ring formation. It may associate with FlgF on the rod constituting a structure essential for the P-ring assembly or may act as a modulator protein for the P-ring assembly.</text>
</comment>
<feature type="signal peptide" evidence="4">
    <location>
        <begin position="1"/>
        <end position="18"/>
    </location>
</feature>
<dbReference type="InterPro" id="IPR036732">
    <property type="entry name" value="AFP_Neu5c_C_sf"/>
</dbReference>
<evidence type="ECO:0000313" key="6">
    <source>
        <dbReference type="EMBL" id="RMC33285.1"/>
    </source>
</evidence>
<dbReference type="OrthoDB" id="7619725at2"/>
<keyword evidence="6" id="KW-0969">Cilium</keyword>
<dbReference type="GO" id="GO:0042597">
    <property type="term" value="C:periplasmic space"/>
    <property type="evidence" value="ECO:0007669"/>
    <property type="project" value="UniProtKB-SubCell"/>
</dbReference>
<dbReference type="InterPro" id="IPR017585">
    <property type="entry name" value="SAF_FlgA"/>
</dbReference>
<evidence type="ECO:0000256" key="1">
    <source>
        <dbReference type="ARBA" id="ARBA00004418"/>
    </source>
</evidence>
<dbReference type="SMART" id="SM00858">
    <property type="entry name" value="SAF"/>
    <property type="match status" value="1"/>
</dbReference>
<dbReference type="Gene3D" id="3.90.1210.10">
    <property type="entry name" value="Antifreeze-like/N-acetylneuraminic acid synthase C-terminal domain"/>
    <property type="match status" value="1"/>
</dbReference>
<organism evidence="6 7">
    <name type="scientific">Paracoccus alkanivorans</name>
    <dbReference type="NCBI Taxonomy" id="2116655"/>
    <lineage>
        <taxon>Bacteria</taxon>
        <taxon>Pseudomonadati</taxon>
        <taxon>Pseudomonadota</taxon>
        <taxon>Alphaproteobacteria</taxon>
        <taxon>Rhodobacterales</taxon>
        <taxon>Paracoccaceae</taxon>
        <taxon>Paracoccus</taxon>
    </lineage>
</organism>
<keyword evidence="3 4" id="KW-0574">Periplasm</keyword>
<proteinExistence type="inferred from homology"/>
<comment type="similarity">
    <text evidence="4">Belongs to the FlgA family.</text>
</comment>
<keyword evidence="6" id="KW-0282">Flagellum</keyword>
<comment type="subcellular location">
    <subcellularLocation>
        <location evidence="1 4">Periplasm</location>
    </subcellularLocation>
</comment>
<keyword evidence="4" id="KW-1005">Bacterial flagellum biogenesis</keyword>
<dbReference type="CDD" id="cd11614">
    <property type="entry name" value="SAF_CpaB_FlgA_like"/>
    <property type="match status" value="1"/>
</dbReference>
<dbReference type="AlphaFoldDB" id="A0A3M0M7B4"/>
<evidence type="ECO:0000313" key="7">
    <source>
        <dbReference type="Proteomes" id="UP000273516"/>
    </source>
</evidence>
<gene>
    <name evidence="6" type="primary">flgA</name>
    <name evidence="6" type="ORF">C9E81_17285</name>
</gene>
<evidence type="ECO:0000256" key="4">
    <source>
        <dbReference type="RuleBase" id="RU362063"/>
    </source>
</evidence>
<dbReference type="Proteomes" id="UP000273516">
    <property type="component" value="Unassembled WGS sequence"/>
</dbReference>
<accession>A0A3M0M7B4</accession>
<name>A0A3M0M7B4_9RHOB</name>
<dbReference type="InterPro" id="IPR039246">
    <property type="entry name" value="Flagellar_FlgA"/>
</dbReference>
<feature type="chain" id="PRO_5017849588" description="Flagella basal body P-ring formation protein FlgA" evidence="4">
    <location>
        <begin position="19"/>
        <end position="138"/>
    </location>
</feature>
<protein>
    <recommendedName>
        <fullName evidence="4">Flagella basal body P-ring formation protein FlgA</fullName>
    </recommendedName>
</protein>